<proteinExistence type="predicted"/>
<dbReference type="AlphaFoldDB" id="A0A086THC0"/>
<dbReference type="STRING" id="857340.A0A086THC0"/>
<gene>
    <name evidence="2" type="ORF">ACRE_004210</name>
</gene>
<dbReference type="OrthoDB" id="2311687at2759"/>
<dbReference type="HOGENOM" id="CLU_077446_2_0_1"/>
<comment type="caution">
    <text evidence="2">The sequence shown here is derived from an EMBL/GenBank/DDBJ whole genome shotgun (WGS) entry which is preliminary data.</text>
</comment>
<dbReference type="Pfam" id="PF09447">
    <property type="entry name" value="Cnl2_NKP2"/>
    <property type="match status" value="1"/>
</dbReference>
<accession>A0A086THC0</accession>
<reference evidence="3" key="1">
    <citation type="journal article" date="2014" name="Genome Announc.">
        <title>Genome sequence and annotation of Acremonium chrysogenum, producer of the beta-lactam antibiotic cephalosporin C.</title>
        <authorList>
            <person name="Terfehr D."/>
            <person name="Dahlmann T.A."/>
            <person name="Specht T."/>
            <person name="Zadra I."/>
            <person name="Kuernsteiner H."/>
            <person name="Kueck U."/>
        </authorList>
    </citation>
    <scope>NUCLEOTIDE SEQUENCE [LARGE SCALE GENOMIC DNA]</scope>
    <source>
        <strain evidence="3">ATCC 11550 / CBS 779.69 / DSM 880 / IAM 14645 / JCM 23072 / IMI 49137</strain>
    </source>
</reference>
<feature type="coiled-coil region" evidence="1">
    <location>
        <begin position="118"/>
        <end position="145"/>
    </location>
</feature>
<evidence type="ECO:0000256" key="1">
    <source>
        <dbReference type="SAM" id="Coils"/>
    </source>
</evidence>
<dbReference type="GO" id="GO:0007059">
    <property type="term" value="P:chromosome segregation"/>
    <property type="evidence" value="ECO:0007669"/>
    <property type="project" value="TreeGrafter"/>
</dbReference>
<dbReference type="PANTHER" id="PTHR28064:SF1">
    <property type="entry name" value="INNER KINETOCHORE SUBUNIT NKP2"/>
    <property type="match status" value="1"/>
</dbReference>
<evidence type="ECO:0000313" key="2">
    <source>
        <dbReference type="EMBL" id="KFH48752.1"/>
    </source>
</evidence>
<sequence>MAPTEADVLTNHLIRPASLDAILTFESFAERFPASQRDGPQVRLLWKDLVAQRERVLDEVRANIDIEVKRGQAMRREVLRAKREAAREEPDGEVEMERALFGDLSGAKTAKHSLDTIIPELDGAASALEAEIDKLKEEEASLMESIRQTVGSLSDLRYGKFANTQIKDEILDGLTTLQETCESKR</sequence>
<protein>
    <submittedName>
        <fullName evidence="2">Uncharacterized protein</fullName>
    </submittedName>
</protein>
<evidence type="ECO:0000313" key="3">
    <source>
        <dbReference type="Proteomes" id="UP000029964"/>
    </source>
</evidence>
<dbReference type="GO" id="GO:0031511">
    <property type="term" value="C:Mis6-Sim4 complex"/>
    <property type="evidence" value="ECO:0007669"/>
    <property type="project" value="TreeGrafter"/>
</dbReference>
<dbReference type="EMBL" id="JPKY01000002">
    <property type="protein sequence ID" value="KFH48752.1"/>
    <property type="molecule type" value="Genomic_DNA"/>
</dbReference>
<dbReference type="Proteomes" id="UP000029964">
    <property type="component" value="Unassembled WGS sequence"/>
</dbReference>
<name>A0A086THC0_HAPC1</name>
<keyword evidence="1" id="KW-0175">Coiled coil</keyword>
<organism evidence="2 3">
    <name type="scientific">Hapsidospora chrysogenum (strain ATCC 11550 / CBS 779.69 / DSM 880 / IAM 14645 / JCM 23072 / IMI 49137)</name>
    <name type="common">Acremonium chrysogenum</name>
    <dbReference type="NCBI Taxonomy" id="857340"/>
    <lineage>
        <taxon>Eukaryota</taxon>
        <taxon>Fungi</taxon>
        <taxon>Dikarya</taxon>
        <taxon>Ascomycota</taxon>
        <taxon>Pezizomycotina</taxon>
        <taxon>Sordariomycetes</taxon>
        <taxon>Hypocreomycetidae</taxon>
        <taxon>Hypocreales</taxon>
        <taxon>Bionectriaceae</taxon>
        <taxon>Hapsidospora</taxon>
    </lineage>
</organism>
<keyword evidence="3" id="KW-1185">Reference proteome</keyword>
<dbReference type="InterPro" id="IPR018565">
    <property type="entry name" value="Nkp2/Cnl2"/>
</dbReference>
<dbReference type="PANTHER" id="PTHR28064">
    <property type="entry name" value="INNER KINETOCHORE SUBUNIT NKP2"/>
    <property type="match status" value="1"/>
</dbReference>